<dbReference type="GO" id="GO:0005524">
    <property type="term" value="F:ATP binding"/>
    <property type="evidence" value="ECO:0007669"/>
    <property type="project" value="UniProtKB-KW"/>
</dbReference>
<dbReference type="InterPro" id="IPR017871">
    <property type="entry name" value="ABC_transporter-like_CS"/>
</dbReference>
<dbReference type="PROSITE" id="PS00211">
    <property type="entry name" value="ABC_TRANSPORTER_1"/>
    <property type="match status" value="1"/>
</dbReference>
<evidence type="ECO:0000256" key="3">
    <source>
        <dbReference type="ARBA" id="ARBA00022741"/>
    </source>
</evidence>
<dbReference type="EMBL" id="FMTT01000051">
    <property type="protein sequence ID" value="SCW80404.1"/>
    <property type="molecule type" value="Genomic_DNA"/>
</dbReference>
<feature type="domain" description="AAA+ ATPase" evidence="5">
    <location>
        <begin position="25"/>
        <end position="207"/>
    </location>
</feature>
<keyword evidence="7" id="KW-1185">Reference proteome</keyword>
<dbReference type="Gene3D" id="3.40.50.300">
    <property type="entry name" value="P-loop containing nucleotide triphosphate hydrolases"/>
    <property type="match status" value="1"/>
</dbReference>
<accession>A0A1G4TGC2</accession>
<dbReference type="SUPFAM" id="SSF52540">
    <property type="entry name" value="P-loop containing nucleoside triphosphate hydrolases"/>
    <property type="match status" value="1"/>
</dbReference>
<dbReference type="Pfam" id="PF00005">
    <property type="entry name" value="ABC_tran"/>
    <property type="match status" value="1"/>
</dbReference>
<dbReference type="PANTHER" id="PTHR43335:SF2">
    <property type="entry name" value="ABC TRANSPORTER, ATP-BINDING PROTEIN"/>
    <property type="match status" value="1"/>
</dbReference>
<keyword evidence="2" id="KW-0813">Transport</keyword>
<dbReference type="Proteomes" id="UP000198601">
    <property type="component" value="Unassembled WGS sequence"/>
</dbReference>
<evidence type="ECO:0000256" key="4">
    <source>
        <dbReference type="ARBA" id="ARBA00022840"/>
    </source>
</evidence>
<evidence type="ECO:0000313" key="6">
    <source>
        <dbReference type="EMBL" id="SCW80404.1"/>
    </source>
</evidence>
<dbReference type="GO" id="GO:0016887">
    <property type="term" value="F:ATP hydrolysis activity"/>
    <property type="evidence" value="ECO:0007669"/>
    <property type="project" value="InterPro"/>
</dbReference>
<sequence>MIVVKNVSKYYGDYAALTDINLEFSNGIYGLLAPNGAGKTTLIKMLVTLIAPSQGEILCDGKNISDMGEAYRERLGYLPQQFGFYKNYSPKQYLSYLAALKGIGKKEAAGIITELLDKVALSEVSGKKMKKFSGGMIQRVGIAQALLNDPQILILDEPTAGLDPKERARFRHLLTELARNRLVIISTHIVSDIESIANEIIMVKNQRILYKDTVNTICHSLDGQVYEASIPYEQMESFRSHVVVLSEKQDKGIMYMRFVHPGKAEDSWQPVTPHLEDVFLYEYRDVEAEG</sequence>
<dbReference type="SMART" id="SM00382">
    <property type="entry name" value="AAA"/>
    <property type="match status" value="1"/>
</dbReference>
<name>A0A1G4TGC2_9BACL</name>
<comment type="similarity">
    <text evidence="1">Belongs to the ABC transporter superfamily.</text>
</comment>
<gene>
    <name evidence="6" type="ORF">SAMN04487970_105144</name>
</gene>
<dbReference type="STRING" id="624147.SAMN04487970_105144"/>
<dbReference type="CDD" id="cd03264">
    <property type="entry name" value="ABC_drug_resistance_like"/>
    <property type="match status" value="1"/>
</dbReference>
<proteinExistence type="inferred from homology"/>
<protein>
    <submittedName>
        <fullName evidence="6">ABC-type multidrug transport system, ATPase component</fullName>
    </submittedName>
</protein>
<dbReference type="RefSeq" id="WP_090675954.1">
    <property type="nucleotide sequence ID" value="NZ_FMTT01000051.1"/>
</dbReference>
<evidence type="ECO:0000256" key="1">
    <source>
        <dbReference type="ARBA" id="ARBA00005417"/>
    </source>
</evidence>
<reference evidence="7" key="1">
    <citation type="submission" date="2016-10" db="EMBL/GenBank/DDBJ databases">
        <authorList>
            <person name="Varghese N."/>
            <person name="Submissions S."/>
        </authorList>
    </citation>
    <scope>NUCLEOTIDE SEQUENCE [LARGE SCALE GENOMIC DNA]</scope>
    <source>
        <strain evidence="7">CGMCC 1.8946</strain>
    </source>
</reference>
<evidence type="ECO:0000259" key="5">
    <source>
        <dbReference type="SMART" id="SM00382"/>
    </source>
</evidence>
<evidence type="ECO:0000313" key="7">
    <source>
        <dbReference type="Proteomes" id="UP000198601"/>
    </source>
</evidence>
<dbReference type="AlphaFoldDB" id="A0A1G4TGC2"/>
<dbReference type="InterPro" id="IPR003593">
    <property type="entry name" value="AAA+_ATPase"/>
</dbReference>
<keyword evidence="4" id="KW-0067">ATP-binding</keyword>
<dbReference type="PANTHER" id="PTHR43335">
    <property type="entry name" value="ABC TRANSPORTER, ATP-BINDING PROTEIN"/>
    <property type="match status" value="1"/>
</dbReference>
<keyword evidence="3" id="KW-0547">Nucleotide-binding</keyword>
<dbReference type="InterPro" id="IPR027417">
    <property type="entry name" value="P-loop_NTPase"/>
</dbReference>
<dbReference type="InterPro" id="IPR003439">
    <property type="entry name" value="ABC_transporter-like_ATP-bd"/>
</dbReference>
<evidence type="ECO:0000256" key="2">
    <source>
        <dbReference type="ARBA" id="ARBA00022448"/>
    </source>
</evidence>
<organism evidence="6 7">
    <name type="scientific">Paenibacillus tianmuensis</name>
    <dbReference type="NCBI Taxonomy" id="624147"/>
    <lineage>
        <taxon>Bacteria</taxon>
        <taxon>Bacillati</taxon>
        <taxon>Bacillota</taxon>
        <taxon>Bacilli</taxon>
        <taxon>Bacillales</taxon>
        <taxon>Paenibacillaceae</taxon>
        <taxon>Paenibacillus</taxon>
    </lineage>
</organism>
<dbReference type="OrthoDB" id="9804819at2"/>